<organism evidence="4 5">
    <name type="scientific">Persicobacter diffluens</name>
    <dbReference type="NCBI Taxonomy" id="981"/>
    <lineage>
        <taxon>Bacteria</taxon>
        <taxon>Pseudomonadati</taxon>
        <taxon>Bacteroidota</taxon>
        <taxon>Cytophagia</taxon>
        <taxon>Cytophagales</taxon>
        <taxon>Persicobacteraceae</taxon>
        <taxon>Persicobacter</taxon>
    </lineage>
</organism>
<feature type="transmembrane region" description="Helical" evidence="2">
    <location>
        <begin position="288"/>
        <end position="308"/>
    </location>
</feature>
<dbReference type="InterPro" id="IPR003715">
    <property type="entry name" value="Poly_export_N"/>
</dbReference>
<feature type="domain" description="Polysaccharide export protein N-terminal" evidence="3">
    <location>
        <begin position="54"/>
        <end position="189"/>
    </location>
</feature>
<dbReference type="InterPro" id="IPR049712">
    <property type="entry name" value="Poly_export"/>
</dbReference>
<reference evidence="4 5" key="1">
    <citation type="submission" date="2021-12" db="EMBL/GenBank/DDBJ databases">
        <title>Genome sequencing of bacteria with rrn-lacking chromosome and rrn-plasmid.</title>
        <authorList>
            <person name="Anda M."/>
            <person name="Iwasaki W."/>
        </authorList>
    </citation>
    <scope>NUCLEOTIDE SEQUENCE [LARGE SCALE GENOMIC DNA]</scope>
    <source>
        <strain evidence="4 5">NBRC 15940</strain>
    </source>
</reference>
<dbReference type="GO" id="GO:0015159">
    <property type="term" value="F:polysaccharide transmembrane transporter activity"/>
    <property type="evidence" value="ECO:0007669"/>
    <property type="project" value="InterPro"/>
</dbReference>
<dbReference type="EMBL" id="BQKE01000001">
    <property type="protein sequence ID" value="GJM61509.1"/>
    <property type="molecule type" value="Genomic_DNA"/>
</dbReference>
<dbReference type="Gene3D" id="3.10.560.10">
    <property type="entry name" value="Outer membrane lipoprotein wza domain like"/>
    <property type="match status" value="1"/>
</dbReference>
<dbReference type="AlphaFoldDB" id="A0AAN5AJZ2"/>
<dbReference type="Proteomes" id="UP001310022">
    <property type="component" value="Unassembled WGS sequence"/>
</dbReference>
<dbReference type="PROSITE" id="PS51257">
    <property type="entry name" value="PROKAR_LIPOPROTEIN"/>
    <property type="match status" value="1"/>
</dbReference>
<evidence type="ECO:0000313" key="4">
    <source>
        <dbReference type="EMBL" id="GJM61509.1"/>
    </source>
</evidence>
<keyword evidence="2" id="KW-0812">Transmembrane</keyword>
<comment type="caution">
    <text evidence="4">The sequence shown here is derived from an EMBL/GenBank/DDBJ whole genome shotgun (WGS) entry which is preliminary data.</text>
</comment>
<keyword evidence="2" id="KW-0472">Membrane</keyword>
<sequence length="309" mass="34226">MLQRLLQASLFMAVCAILFSSCVTRRNSVYLQPSGDNKKKNITFDEIYSEFERKEHQYHLKPGDVVSIKIGSLTNSEFDFINQYAVQMGEFLYLSPKTNVNNSAGGNQIAVNTRMQQQGENKNMFSDEGKPIAVGEPQSTGFVVDKDGNIELPNLGIISARDMTLLELENAVNSKLGGFFENPEVRVQLLNFSFIVLGEVNNEGQFNTYKDNTNLFEALAMAGSPAEFADKSKIKVVREDGSTSEVAYVNLLDESFLSSPYYYVQPGDVIIVPPLGAKAFRKYGIPDAMNFVALTSSLVSIIALIYSAR</sequence>
<keyword evidence="5" id="KW-1185">Reference proteome</keyword>
<protein>
    <submittedName>
        <fullName evidence="4">Polysaccharide export outer membrane protein</fullName>
    </submittedName>
</protein>
<accession>A0AAN5AJZ2</accession>
<evidence type="ECO:0000256" key="1">
    <source>
        <dbReference type="ARBA" id="ARBA00022729"/>
    </source>
</evidence>
<dbReference type="Pfam" id="PF02563">
    <property type="entry name" value="Poly_export"/>
    <property type="match status" value="1"/>
</dbReference>
<evidence type="ECO:0000313" key="5">
    <source>
        <dbReference type="Proteomes" id="UP001310022"/>
    </source>
</evidence>
<dbReference type="PANTHER" id="PTHR33619:SF3">
    <property type="entry name" value="POLYSACCHARIDE EXPORT PROTEIN GFCE-RELATED"/>
    <property type="match status" value="1"/>
</dbReference>
<proteinExistence type="predicted"/>
<gene>
    <name evidence="4" type="ORF">PEDI_20610</name>
</gene>
<dbReference type="Gene3D" id="3.30.1950.10">
    <property type="entry name" value="wza like domain"/>
    <property type="match status" value="1"/>
</dbReference>
<dbReference type="RefSeq" id="WP_338237046.1">
    <property type="nucleotide sequence ID" value="NZ_BQKE01000001.1"/>
</dbReference>
<evidence type="ECO:0000256" key="2">
    <source>
        <dbReference type="SAM" id="Phobius"/>
    </source>
</evidence>
<evidence type="ECO:0000259" key="3">
    <source>
        <dbReference type="Pfam" id="PF02563"/>
    </source>
</evidence>
<keyword evidence="2" id="KW-1133">Transmembrane helix</keyword>
<dbReference type="PANTHER" id="PTHR33619">
    <property type="entry name" value="POLYSACCHARIDE EXPORT PROTEIN GFCE-RELATED"/>
    <property type="match status" value="1"/>
</dbReference>
<keyword evidence="1" id="KW-0732">Signal</keyword>
<name>A0AAN5AJZ2_9BACT</name>